<dbReference type="SUPFAM" id="SSF52540">
    <property type="entry name" value="P-loop containing nucleoside triphosphate hydrolases"/>
    <property type="match status" value="1"/>
</dbReference>
<evidence type="ECO:0000259" key="2">
    <source>
        <dbReference type="SMART" id="SM00833"/>
    </source>
</evidence>
<gene>
    <name evidence="3" type="ORF">G3R48_04785</name>
</gene>
<dbReference type="PANTHER" id="PTHR13748">
    <property type="entry name" value="COBW-RELATED"/>
    <property type="match status" value="1"/>
</dbReference>
<proteinExistence type="predicted"/>
<evidence type="ECO:0000313" key="4">
    <source>
        <dbReference type="Proteomes" id="UP000811844"/>
    </source>
</evidence>
<accession>A0ABS5HZW6</accession>
<dbReference type="Proteomes" id="UP000811844">
    <property type="component" value="Unassembled WGS sequence"/>
</dbReference>
<evidence type="ECO:0000313" key="3">
    <source>
        <dbReference type="EMBL" id="MBR9727306.1"/>
    </source>
</evidence>
<dbReference type="InterPro" id="IPR011629">
    <property type="entry name" value="CobW-like_C"/>
</dbReference>
<feature type="domain" description="CobW C-terminal" evidence="2">
    <location>
        <begin position="281"/>
        <end position="366"/>
    </location>
</feature>
<dbReference type="InterPro" id="IPR051316">
    <property type="entry name" value="Zinc-reg_GTPase_activator"/>
</dbReference>
<reference evidence="3 4" key="1">
    <citation type="submission" date="2020-02" db="EMBL/GenBank/DDBJ databases">
        <title>Shewanella WXL01 sp. nov., a marine bacterium isolated from green algae in Luhuitou Fringing Reef (Northern South China Sea).</title>
        <authorList>
            <person name="Wang X."/>
        </authorList>
    </citation>
    <scope>NUCLEOTIDE SEQUENCE [LARGE SCALE GENOMIC DNA]</scope>
    <source>
        <strain evidence="3 4">MCCC 1A01895</strain>
    </source>
</reference>
<protein>
    <submittedName>
        <fullName evidence="3">GTP-binding protein</fullName>
    </submittedName>
</protein>
<dbReference type="CDD" id="cd03112">
    <property type="entry name" value="CobW-like"/>
    <property type="match status" value="1"/>
</dbReference>
<dbReference type="Pfam" id="PF07683">
    <property type="entry name" value="CobW_C"/>
    <property type="match status" value="1"/>
</dbReference>
<dbReference type="InterPro" id="IPR003495">
    <property type="entry name" value="CobW/HypB/UreG_nucleotide-bd"/>
</dbReference>
<evidence type="ECO:0000256" key="1">
    <source>
        <dbReference type="ARBA" id="ARBA00045658"/>
    </source>
</evidence>
<sequence>MITKPIKTNVITGFLGVGKTTLIKQLLAQKPAGERWAVLVNEFGQVGIDAGLLDSPQQHTELLIKQVPGGCMCCAAGLPTKVAINQIIQQLNPDRLLIEPTGLGHPKEILRTLQNEYFKPILSLGSVLTLIDARKLADSRYTQHDIYIEQAKVADVIIASKSHLCTLEQIDILPQWLADIECATTLVVDSADYYQINNQGHVESTEKFARLMNMLDTPSRFIAAAPASRILSTRHGVNSLPLTPDSLFKTADDVIPSELDELDWKGQVYQQFSDKQGQFYSLGWIFAPQVSFGFDRLMVWVEQLRTLNVVRFKAVVITYDGILGINYIDGELQLSEIDDTLDSRMELIGDTQLDAAKLEQDLLACMGGH</sequence>
<dbReference type="EMBL" id="JAAIKR010000003">
    <property type="protein sequence ID" value="MBR9727306.1"/>
    <property type="molecule type" value="Genomic_DNA"/>
</dbReference>
<name>A0ABS5HZW6_9GAMM</name>
<dbReference type="Pfam" id="PF02492">
    <property type="entry name" value="cobW"/>
    <property type="match status" value="1"/>
</dbReference>
<dbReference type="PANTHER" id="PTHR13748:SF46">
    <property type="entry name" value="ZINC CHAPERONE YEIR"/>
    <property type="match status" value="1"/>
</dbReference>
<dbReference type="Gene3D" id="3.40.50.300">
    <property type="entry name" value="P-loop containing nucleotide triphosphate hydrolases"/>
    <property type="match status" value="1"/>
</dbReference>
<comment type="caution">
    <text evidence="3">The sequence shown here is derived from an EMBL/GenBank/DDBJ whole genome shotgun (WGS) entry which is preliminary data.</text>
</comment>
<dbReference type="InterPro" id="IPR027417">
    <property type="entry name" value="P-loop_NTPase"/>
</dbReference>
<comment type="function">
    <text evidence="1">Zinc chaperone that directly transfers zinc cofactor to target proteins, thereby activating them. Zinc is transferred from the CXCC motif in the GTPase domain to the zinc binding site in target proteins in a process requiring GTP hydrolysis.</text>
</comment>
<keyword evidence="4" id="KW-1185">Reference proteome</keyword>
<organism evidence="3 4">
    <name type="scientific">Shewanella intestini</name>
    <dbReference type="NCBI Taxonomy" id="2017544"/>
    <lineage>
        <taxon>Bacteria</taxon>
        <taxon>Pseudomonadati</taxon>
        <taxon>Pseudomonadota</taxon>
        <taxon>Gammaproteobacteria</taxon>
        <taxon>Alteromonadales</taxon>
        <taxon>Shewanellaceae</taxon>
        <taxon>Shewanella</taxon>
    </lineage>
</organism>
<dbReference type="SMART" id="SM00833">
    <property type="entry name" value="CobW_C"/>
    <property type="match status" value="1"/>
</dbReference>